<evidence type="ECO:0000313" key="7">
    <source>
        <dbReference type="EMBL" id="KFI83862.1"/>
    </source>
</evidence>
<evidence type="ECO:0000256" key="4">
    <source>
        <dbReference type="ARBA" id="ARBA00023163"/>
    </source>
</evidence>
<gene>
    <name evidence="7" type="ORF">BPULL_0593</name>
</gene>
<reference evidence="7 8" key="1">
    <citation type="submission" date="2014-03" db="EMBL/GenBank/DDBJ databases">
        <title>Genomics of Bifidobacteria.</title>
        <authorList>
            <person name="Ventura M."/>
            <person name="Milani C."/>
            <person name="Lugli G.A."/>
        </authorList>
    </citation>
    <scope>NUCLEOTIDE SEQUENCE [LARGE SCALE GENOMIC DNA]</scope>
    <source>
        <strain evidence="7 8">LMG 21816</strain>
    </source>
</reference>
<dbReference type="Gene3D" id="3.40.50.2300">
    <property type="match status" value="2"/>
</dbReference>
<dbReference type="InterPro" id="IPR010982">
    <property type="entry name" value="Lambda_DNA-bd_dom_sf"/>
</dbReference>
<dbReference type="PRINTS" id="PR00036">
    <property type="entry name" value="HTHLACI"/>
</dbReference>
<dbReference type="Proteomes" id="UP000029109">
    <property type="component" value="Unassembled WGS sequence"/>
</dbReference>
<proteinExistence type="predicted"/>
<evidence type="ECO:0000313" key="8">
    <source>
        <dbReference type="Proteomes" id="UP000029109"/>
    </source>
</evidence>
<dbReference type="PROSITE" id="PS50943">
    <property type="entry name" value="HTH_CROC1"/>
    <property type="match status" value="1"/>
</dbReference>
<dbReference type="SUPFAM" id="SSF47413">
    <property type="entry name" value="lambda repressor-like DNA-binding domains"/>
    <property type="match status" value="1"/>
</dbReference>
<dbReference type="SUPFAM" id="SSF53822">
    <property type="entry name" value="Periplasmic binding protein-like I"/>
    <property type="match status" value="1"/>
</dbReference>
<keyword evidence="2" id="KW-0805">Transcription regulation</keyword>
<dbReference type="InterPro" id="IPR001387">
    <property type="entry name" value="Cro/C1-type_HTH"/>
</dbReference>
<evidence type="ECO:0000259" key="5">
    <source>
        <dbReference type="PROSITE" id="PS50932"/>
    </source>
</evidence>
<keyword evidence="4" id="KW-0804">Transcription</keyword>
<dbReference type="PROSITE" id="PS00356">
    <property type="entry name" value="HTH_LACI_1"/>
    <property type="match status" value="1"/>
</dbReference>
<comment type="caution">
    <text evidence="7">The sequence shown here is derived from an EMBL/GenBank/DDBJ whole genome shotgun (WGS) entry which is preliminary data.</text>
</comment>
<evidence type="ECO:0000256" key="3">
    <source>
        <dbReference type="ARBA" id="ARBA00023125"/>
    </source>
</evidence>
<dbReference type="InterPro" id="IPR001761">
    <property type="entry name" value="Peripla_BP/Lac1_sug-bd_dom"/>
</dbReference>
<dbReference type="EMBL" id="JGZJ01000004">
    <property type="protein sequence ID" value="KFI83862.1"/>
    <property type="molecule type" value="Genomic_DNA"/>
</dbReference>
<dbReference type="AlphaFoldDB" id="A0A7V8KRE3"/>
<protein>
    <submittedName>
        <fullName evidence="7">Periplasmic-binding protein/LacI transcriptional regulator</fullName>
    </submittedName>
</protein>
<name>A0A7V8KRE3_9BIFI</name>
<evidence type="ECO:0000256" key="2">
    <source>
        <dbReference type="ARBA" id="ARBA00023015"/>
    </source>
</evidence>
<dbReference type="Pfam" id="PF00356">
    <property type="entry name" value="LacI"/>
    <property type="match status" value="1"/>
</dbReference>
<evidence type="ECO:0000259" key="6">
    <source>
        <dbReference type="PROSITE" id="PS50943"/>
    </source>
</evidence>
<dbReference type="CDD" id="cd06288">
    <property type="entry name" value="PBP1_sucrose_transcription_regulator"/>
    <property type="match status" value="1"/>
</dbReference>
<sequence length="384" mass="42074">MTGTLSVPQIREQRGIRMVTMKEVAESAGVSIATVSRVLNGKDRGRIKPEIAREIKRIAKDLGYRPNLVARNLKTRSSRILGFVSDEIATTPFAGRIMLGAQDAARELGYILLTVNTGNDADLERRQIGVVKQYGADGFLYAMMYHRKVEVPRELDGLPVVIVDAEDEHGERPSICPDEYGIGYTATRRLLDAGCRRIAYFGADVPIVAQSERLAGYRAALEQSDVGFDDRLVLAIDEHDRQGDVPRLFDALHPDGVFCFNDVRAHLAYEQADRLGLAIGRDLSVVGVDNQPFIAGILNPVLTSVELPHYEMGYWSVRKLVSLIERSEGGTIPEPSAAEGGSSMLADLNLMLPAGIRAPLPPLAQDQVQVSCVLVEKESVAPRD</sequence>
<dbReference type="Gene3D" id="1.10.260.40">
    <property type="entry name" value="lambda repressor-like DNA-binding domains"/>
    <property type="match status" value="1"/>
</dbReference>
<organism evidence="7 8">
    <name type="scientific">Bifidobacterium pullorum</name>
    <dbReference type="NCBI Taxonomy" id="78448"/>
    <lineage>
        <taxon>Bacteria</taxon>
        <taxon>Bacillati</taxon>
        <taxon>Actinomycetota</taxon>
        <taxon>Actinomycetes</taxon>
        <taxon>Bifidobacteriales</taxon>
        <taxon>Bifidobacteriaceae</taxon>
        <taxon>Bifidobacterium</taxon>
    </lineage>
</organism>
<accession>A0A7V8KRE3</accession>
<dbReference type="RefSeq" id="WP_196818672.1">
    <property type="nucleotide sequence ID" value="NZ_CALUOJ010000007.1"/>
</dbReference>
<dbReference type="PROSITE" id="PS50932">
    <property type="entry name" value="HTH_LACI_2"/>
    <property type="match status" value="1"/>
</dbReference>
<evidence type="ECO:0000256" key="1">
    <source>
        <dbReference type="ARBA" id="ARBA00022491"/>
    </source>
</evidence>
<dbReference type="InterPro" id="IPR000843">
    <property type="entry name" value="HTH_LacI"/>
</dbReference>
<dbReference type="PANTHER" id="PTHR30146">
    <property type="entry name" value="LACI-RELATED TRANSCRIPTIONAL REPRESSOR"/>
    <property type="match status" value="1"/>
</dbReference>
<dbReference type="InterPro" id="IPR028082">
    <property type="entry name" value="Peripla_BP_I"/>
</dbReference>
<dbReference type="GO" id="GO:0000976">
    <property type="term" value="F:transcription cis-regulatory region binding"/>
    <property type="evidence" value="ECO:0007669"/>
    <property type="project" value="TreeGrafter"/>
</dbReference>
<feature type="domain" description="HTH lacI-type" evidence="5">
    <location>
        <begin position="19"/>
        <end position="75"/>
    </location>
</feature>
<keyword evidence="3" id="KW-0238">DNA-binding</keyword>
<keyword evidence="1" id="KW-0678">Repressor</keyword>
<feature type="domain" description="HTH cro/C1-type" evidence="6">
    <location>
        <begin position="10"/>
        <end position="42"/>
    </location>
</feature>
<dbReference type="SMART" id="SM00354">
    <property type="entry name" value="HTH_LACI"/>
    <property type="match status" value="1"/>
</dbReference>
<dbReference type="PANTHER" id="PTHR30146:SF148">
    <property type="entry name" value="HTH-TYPE TRANSCRIPTIONAL REPRESSOR PURR-RELATED"/>
    <property type="match status" value="1"/>
</dbReference>
<dbReference type="GO" id="GO:0003700">
    <property type="term" value="F:DNA-binding transcription factor activity"/>
    <property type="evidence" value="ECO:0007669"/>
    <property type="project" value="TreeGrafter"/>
</dbReference>
<dbReference type="Pfam" id="PF00532">
    <property type="entry name" value="Peripla_BP_1"/>
    <property type="match status" value="1"/>
</dbReference>
<dbReference type="CDD" id="cd01392">
    <property type="entry name" value="HTH_LacI"/>
    <property type="match status" value="1"/>
</dbReference>